<keyword evidence="2" id="KW-0732">Signal</keyword>
<dbReference type="EMBL" id="CAJGYM010000010">
    <property type="protein sequence ID" value="CAD6189420.1"/>
    <property type="molecule type" value="Genomic_DNA"/>
</dbReference>
<dbReference type="GO" id="GO:0045747">
    <property type="term" value="P:positive regulation of Notch signaling pathway"/>
    <property type="evidence" value="ECO:0007669"/>
    <property type="project" value="TreeGrafter"/>
</dbReference>
<protein>
    <submittedName>
        <fullName evidence="3">Uncharacterized protein</fullName>
    </submittedName>
</protein>
<organism evidence="3 4">
    <name type="scientific">Caenorhabditis auriculariae</name>
    <dbReference type="NCBI Taxonomy" id="2777116"/>
    <lineage>
        <taxon>Eukaryota</taxon>
        <taxon>Metazoa</taxon>
        <taxon>Ecdysozoa</taxon>
        <taxon>Nematoda</taxon>
        <taxon>Chromadorea</taxon>
        <taxon>Rhabditida</taxon>
        <taxon>Rhabditina</taxon>
        <taxon>Rhabditomorpha</taxon>
        <taxon>Rhabditoidea</taxon>
        <taxon>Rhabditidae</taxon>
        <taxon>Peloderinae</taxon>
        <taxon>Caenorhabditis</taxon>
    </lineage>
</organism>
<evidence type="ECO:0000313" key="3">
    <source>
        <dbReference type="EMBL" id="CAD6189420.1"/>
    </source>
</evidence>
<accession>A0A8S1H884</accession>
<evidence type="ECO:0000313" key="4">
    <source>
        <dbReference type="Proteomes" id="UP000835052"/>
    </source>
</evidence>
<dbReference type="AlphaFoldDB" id="A0A8S1H884"/>
<keyword evidence="4" id="KW-1185">Reference proteome</keyword>
<dbReference type="GO" id="GO:0005615">
    <property type="term" value="C:extracellular space"/>
    <property type="evidence" value="ECO:0007669"/>
    <property type="project" value="TreeGrafter"/>
</dbReference>
<feature type="region of interest" description="Disordered" evidence="1">
    <location>
        <begin position="101"/>
        <end position="120"/>
    </location>
</feature>
<dbReference type="Proteomes" id="UP000835052">
    <property type="component" value="Unassembled WGS sequence"/>
</dbReference>
<name>A0A8S1H884_9PELO</name>
<evidence type="ECO:0000256" key="1">
    <source>
        <dbReference type="SAM" id="MobiDB-lite"/>
    </source>
</evidence>
<dbReference type="GO" id="GO:0005112">
    <property type="term" value="F:Notch binding"/>
    <property type="evidence" value="ECO:0007669"/>
    <property type="project" value="TreeGrafter"/>
</dbReference>
<gene>
    <name evidence="3" type="ORF">CAUJ_LOCUS5339</name>
</gene>
<sequence>MNSASVIFLVTAIVLASASPARVRRDDRVEKYCLKHQEHYDKFCSKDSEMDRSVYSKLAKFCPAFEKHCSVDKREVEDDLVMPPPLPKSNDFAMLDLPLSEDGRRSSSSSHSRNTDTAHSSTRLTAAIIASCTPDCNAAHCTDECKCAHTHPKVHQMCNPPSSAQMAETCQHWYSKCTMFAPVQYY</sequence>
<dbReference type="OrthoDB" id="5774669at2759"/>
<dbReference type="InterPro" id="IPR053124">
    <property type="entry name" value="Notch_signaling_modulators"/>
</dbReference>
<feature type="signal peptide" evidence="2">
    <location>
        <begin position="1"/>
        <end position="18"/>
    </location>
</feature>
<evidence type="ECO:0000256" key="2">
    <source>
        <dbReference type="SAM" id="SignalP"/>
    </source>
</evidence>
<comment type="caution">
    <text evidence="3">The sequence shown here is derived from an EMBL/GenBank/DDBJ whole genome shotgun (WGS) entry which is preliminary data.</text>
</comment>
<feature type="chain" id="PRO_5035896728" evidence="2">
    <location>
        <begin position="19"/>
        <end position="186"/>
    </location>
</feature>
<reference evidence="3" key="1">
    <citation type="submission" date="2020-10" db="EMBL/GenBank/DDBJ databases">
        <authorList>
            <person name="Kikuchi T."/>
        </authorList>
    </citation>
    <scope>NUCLEOTIDE SEQUENCE</scope>
    <source>
        <strain evidence="3">NKZ352</strain>
    </source>
</reference>
<dbReference type="PANTHER" id="PTHR35015:SF1">
    <property type="entry name" value="NOTCH LIGAND OSM-11"/>
    <property type="match status" value="1"/>
</dbReference>
<dbReference type="PANTHER" id="PTHR35015">
    <property type="entry name" value="PROTEIN CBR-OSM-7-RELATED"/>
    <property type="match status" value="1"/>
</dbReference>
<proteinExistence type="predicted"/>